<feature type="compositionally biased region" description="Polar residues" evidence="1">
    <location>
        <begin position="34"/>
        <end position="46"/>
    </location>
</feature>
<keyword evidence="3" id="KW-1185">Reference proteome</keyword>
<dbReference type="EMBL" id="CP029353">
    <property type="protein sequence ID" value="AWK86396.1"/>
    <property type="molecule type" value="Genomic_DNA"/>
</dbReference>
<protein>
    <submittedName>
        <fullName evidence="2">Uncharacterized protein</fullName>
    </submittedName>
</protein>
<dbReference type="AlphaFoldDB" id="A0A2S2CPJ2"/>
<dbReference type="Proteomes" id="UP000245629">
    <property type="component" value="Chromosome 2"/>
</dbReference>
<evidence type="ECO:0000313" key="3">
    <source>
        <dbReference type="Proteomes" id="UP000245629"/>
    </source>
</evidence>
<reference evidence="3" key="1">
    <citation type="submission" date="2018-05" db="EMBL/GenBank/DDBJ databases">
        <title>Azospirillum thermophila sp. nov., a novel isolated from hot spring.</title>
        <authorList>
            <person name="Zhao Z."/>
        </authorList>
    </citation>
    <scope>NUCLEOTIDE SEQUENCE [LARGE SCALE GENOMIC DNA]</scope>
    <source>
        <strain evidence="3">CFH 70021</strain>
    </source>
</reference>
<evidence type="ECO:0000256" key="1">
    <source>
        <dbReference type="SAM" id="MobiDB-lite"/>
    </source>
</evidence>
<organism evidence="2 3">
    <name type="scientific">Azospirillum thermophilum</name>
    <dbReference type="NCBI Taxonomy" id="2202148"/>
    <lineage>
        <taxon>Bacteria</taxon>
        <taxon>Pseudomonadati</taxon>
        <taxon>Pseudomonadota</taxon>
        <taxon>Alphaproteobacteria</taxon>
        <taxon>Rhodospirillales</taxon>
        <taxon>Azospirillaceae</taxon>
        <taxon>Azospirillum</taxon>
    </lineage>
</organism>
<feature type="region of interest" description="Disordered" evidence="1">
    <location>
        <begin position="1"/>
        <end position="88"/>
    </location>
</feature>
<evidence type="ECO:0000313" key="2">
    <source>
        <dbReference type="EMBL" id="AWK86396.1"/>
    </source>
</evidence>
<proteinExistence type="predicted"/>
<name>A0A2S2CPJ2_9PROT</name>
<dbReference type="KEGG" id="azz:DEW08_09220"/>
<accession>A0A2S2CPJ2</accession>
<feature type="compositionally biased region" description="Basic and acidic residues" evidence="1">
    <location>
        <begin position="22"/>
        <end position="33"/>
    </location>
</feature>
<gene>
    <name evidence="2" type="ORF">DEW08_09220</name>
</gene>
<dbReference type="RefSeq" id="WP_109326450.1">
    <property type="nucleotide sequence ID" value="NZ_CP029353.1"/>
</dbReference>
<sequence>MSDNKRNIDSPDIGTGQGGAEQGRDDAVSDKSGRQNPFRGNQSPAGTGSHAAHQREADAGTADNKAKGTEARVSGYGKGLTRPESGRN</sequence>
<feature type="compositionally biased region" description="Basic and acidic residues" evidence="1">
    <location>
        <begin position="53"/>
        <end position="70"/>
    </location>
</feature>